<dbReference type="AlphaFoldDB" id="A0A1G1X3G4"/>
<dbReference type="SUPFAM" id="SSF52954">
    <property type="entry name" value="Class II aaRS ABD-related"/>
    <property type="match status" value="1"/>
</dbReference>
<evidence type="ECO:0000313" key="11">
    <source>
        <dbReference type="EMBL" id="OGY34513.1"/>
    </source>
</evidence>
<dbReference type="HAMAP" id="MF_00127">
    <property type="entry name" value="His_tRNA_synth"/>
    <property type="match status" value="1"/>
</dbReference>
<dbReference type="Gene3D" id="3.40.50.800">
    <property type="entry name" value="Anticodon-binding domain"/>
    <property type="match status" value="1"/>
</dbReference>
<dbReference type="FunFam" id="3.40.50.800:FF:000012">
    <property type="entry name" value="Histidine--tRNA ligase, cytoplasmic"/>
    <property type="match status" value="1"/>
</dbReference>
<feature type="binding site" evidence="9">
    <location>
        <position position="301"/>
    </location>
    <ligand>
        <name>L-histidine</name>
        <dbReference type="ChEBI" id="CHEBI:57595"/>
    </ligand>
</feature>
<gene>
    <name evidence="8" type="primary">hisS</name>
    <name evidence="11" type="ORF">A3D99_03395</name>
</gene>
<dbReference type="GO" id="GO:0005737">
    <property type="term" value="C:cytoplasm"/>
    <property type="evidence" value="ECO:0007669"/>
    <property type="project" value="UniProtKB-SubCell"/>
</dbReference>
<dbReference type="CDD" id="cd00859">
    <property type="entry name" value="HisRS_anticodon"/>
    <property type="match status" value="1"/>
</dbReference>
<comment type="catalytic activity">
    <reaction evidence="7 8">
        <text>tRNA(His) + L-histidine + ATP = L-histidyl-tRNA(His) + AMP + diphosphate + H(+)</text>
        <dbReference type="Rhea" id="RHEA:17313"/>
        <dbReference type="Rhea" id="RHEA-COMP:9665"/>
        <dbReference type="Rhea" id="RHEA-COMP:9689"/>
        <dbReference type="ChEBI" id="CHEBI:15378"/>
        <dbReference type="ChEBI" id="CHEBI:30616"/>
        <dbReference type="ChEBI" id="CHEBI:33019"/>
        <dbReference type="ChEBI" id="CHEBI:57595"/>
        <dbReference type="ChEBI" id="CHEBI:78442"/>
        <dbReference type="ChEBI" id="CHEBI:78527"/>
        <dbReference type="ChEBI" id="CHEBI:456215"/>
        <dbReference type="EC" id="6.1.1.21"/>
    </reaction>
</comment>
<proteinExistence type="inferred from homology"/>
<dbReference type="Pfam" id="PF13393">
    <property type="entry name" value="tRNA-synt_His"/>
    <property type="match status" value="1"/>
</dbReference>
<dbReference type="GO" id="GO:0005524">
    <property type="term" value="F:ATP binding"/>
    <property type="evidence" value="ECO:0007669"/>
    <property type="project" value="UniProtKB-UniRule"/>
</dbReference>
<evidence type="ECO:0000256" key="6">
    <source>
        <dbReference type="ARBA" id="ARBA00023146"/>
    </source>
</evidence>
<evidence type="ECO:0000313" key="12">
    <source>
        <dbReference type="Proteomes" id="UP000177528"/>
    </source>
</evidence>
<comment type="subunit">
    <text evidence="8">Homodimer.</text>
</comment>
<dbReference type="InterPro" id="IPR006195">
    <property type="entry name" value="aa-tRNA-synth_II"/>
</dbReference>
<comment type="similarity">
    <text evidence="1 8">Belongs to the class-II aminoacyl-tRNA synthetase family.</text>
</comment>
<keyword evidence="4 8" id="KW-0067">ATP-binding</keyword>
<dbReference type="InterPro" id="IPR041715">
    <property type="entry name" value="HisRS-like_core"/>
</dbReference>
<dbReference type="InterPro" id="IPR004154">
    <property type="entry name" value="Anticodon-bd"/>
</dbReference>
<dbReference type="EMBL" id="MHHR01000013">
    <property type="protein sequence ID" value="OGY34513.1"/>
    <property type="molecule type" value="Genomic_DNA"/>
</dbReference>
<dbReference type="InterPro" id="IPR045864">
    <property type="entry name" value="aa-tRNA-synth_II/BPL/LPL"/>
</dbReference>
<comment type="caution">
    <text evidence="11">The sequence shown here is derived from an EMBL/GenBank/DDBJ whole genome shotgun (WGS) entry which is preliminary data.</text>
</comment>
<accession>A0A1G1X3G4</accession>
<evidence type="ECO:0000256" key="4">
    <source>
        <dbReference type="ARBA" id="ARBA00022840"/>
    </source>
</evidence>
<keyword evidence="2 8" id="KW-0436">Ligase</keyword>
<dbReference type="EC" id="6.1.1.21" evidence="8"/>
<evidence type="ECO:0000256" key="9">
    <source>
        <dbReference type="PIRSR" id="PIRSR001549-1"/>
    </source>
</evidence>
<dbReference type="InterPro" id="IPR036621">
    <property type="entry name" value="Anticodon-bd_dom_sf"/>
</dbReference>
<dbReference type="PANTHER" id="PTHR11476:SF7">
    <property type="entry name" value="HISTIDINE--TRNA LIGASE"/>
    <property type="match status" value="1"/>
</dbReference>
<evidence type="ECO:0000256" key="5">
    <source>
        <dbReference type="ARBA" id="ARBA00022917"/>
    </source>
</evidence>
<dbReference type="Proteomes" id="UP000177528">
    <property type="component" value="Unassembled WGS sequence"/>
</dbReference>
<protein>
    <recommendedName>
        <fullName evidence="8">Histidine--tRNA ligase</fullName>
        <ecNumber evidence="8">6.1.1.21</ecNumber>
    </recommendedName>
    <alternativeName>
        <fullName evidence="8">Histidyl-tRNA synthetase</fullName>
        <shortName evidence="8">HisRS</shortName>
    </alternativeName>
</protein>
<evidence type="ECO:0000259" key="10">
    <source>
        <dbReference type="PROSITE" id="PS50862"/>
    </source>
</evidence>
<evidence type="ECO:0000256" key="1">
    <source>
        <dbReference type="ARBA" id="ARBA00008226"/>
    </source>
</evidence>
<feature type="binding site" evidence="9">
    <location>
        <position position="138"/>
    </location>
    <ligand>
        <name>L-histidine</name>
        <dbReference type="ChEBI" id="CHEBI:57595"/>
    </ligand>
</feature>
<dbReference type="PROSITE" id="PS50862">
    <property type="entry name" value="AA_TRNA_LIGASE_II"/>
    <property type="match status" value="1"/>
</dbReference>
<dbReference type="InterPro" id="IPR015807">
    <property type="entry name" value="His-tRNA-ligase"/>
</dbReference>
<dbReference type="GO" id="GO:0006427">
    <property type="term" value="P:histidyl-tRNA aminoacylation"/>
    <property type="evidence" value="ECO:0007669"/>
    <property type="project" value="UniProtKB-UniRule"/>
</dbReference>
<dbReference type="InterPro" id="IPR033656">
    <property type="entry name" value="HisRS_anticodon"/>
</dbReference>
<feature type="binding site" evidence="9">
    <location>
        <begin position="305"/>
        <end position="306"/>
    </location>
    <ligand>
        <name>L-histidine</name>
        <dbReference type="ChEBI" id="CHEBI:57595"/>
    </ligand>
</feature>
<dbReference type="GO" id="GO:0004821">
    <property type="term" value="F:histidine-tRNA ligase activity"/>
    <property type="evidence" value="ECO:0007669"/>
    <property type="project" value="UniProtKB-UniRule"/>
</dbReference>
<dbReference type="PIRSF" id="PIRSF001549">
    <property type="entry name" value="His-tRNA_synth"/>
    <property type="match status" value="1"/>
</dbReference>
<evidence type="ECO:0000256" key="2">
    <source>
        <dbReference type="ARBA" id="ARBA00022598"/>
    </source>
</evidence>
<name>A0A1G1X3G4_9BACT</name>
<sequence length="466" mass="51453">MTQQTVKPESVSGTRDLLPEDAIVSRTLTARVQTVCESFGFVPIDTPCLERWGVLTGNDPDFNKSLFRTKIVRGAEDKDVNEAELASADSTLRFDLTVPLARIISAYPDLPRPFKRYQTGKVFRGERPQAGRFREFTQFDFDIIGSTSIAADVEIIQMMYTIMRALGVPNFVIRFNTRKVLNGIAEIVDCKDKAKEFFRIIDKADKIGIEGITADLQRLPVNAFDENALALSDAQIAIVQRFLALRGLGTTETLEKLSALIEESSNPVAKTGLDELRTMSELLQNLAIPQEFWAIDLSVARGLDYYTGPVFETVLPDMPKLGSVLSGGRFDGLTNRFMPGSNIAGVGASVGLDRMIIALQTLKLLPPAKTLTQVLVTIFNPELKSASMVLAQELREAGINTEIYLGDDSMLRAQISYAKAQEIPFVMVLGPEEHEKGLVQLKNMAARQQELVKRSDCVTVVKSVLS</sequence>
<feature type="binding site" evidence="9">
    <location>
        <position position="142"/>
    </location>
    <ligand>
        <name>L-histidine</name>
        <dbReference type="ChEBI" id="CHEBI:57595"/>
    </ligand>
</feature>
<evidence type="ECO:0000256" key="3">
    <source>
        <dbReference type="ARBA" id="ARBA00022741"/>
    </source>
</evidence>
<dbReference type="NCBIfam" id="TIGR00442">
    <property type="entry name" value="hisS"/>
    <property type="match status" value="1"/>
</dbReference>
<keyword evidence="5 8" id="KW-0648">Protein biosynthesis</keyword>
<keyword evidence="3 8" id="KW-0547">Nucleotide-binding</keyword>
<keyword evidence="6 8" id="KW-0030">Aminoacyl-tRNA synthetase</keyword>
<keyword evidence="8" id="KW-0963">Cytoplasm</keyword>
<reference evidence="11 12" key="1">
    <citation type="journal article" date="2016" name="Nat. Commun.">
        <title>Thousands of microbial genomes shed light on interconnected biogeochemical processes in an aquifer system.</title>
        <authorList>
            <person name="Anantharaman K."/>
            <person name="Brown C.T."/>
            <person name="Hug L.A."/>
            <person name="Sharon I."/>
            <person name="Castelle C.J."/>
            <person name="Probst A.J."/>
            <person name="Thomas B.C."/>
            <person name="Singh A."/>
            <person name="Wilkins M.J."/>
            <person name="Karaoz U."/>
            <person name="Brodie E.L."/>
            <person name="Williams K.H."/>
            <person name="Hubbard S.S."/>
            <person name="Banfield J.F."/>
        </authorList>
    </citation>
    <scope>NUCLEOTIDE SEQUENCE [LARGE SCALE GENOMIC DNA]</scope>
</reference>
<dbReference type="InterPro" id="IPR004516">
    <property type="entry name" value="HisRS/HisZ"/>
</dbReference>
<evidence type="ECO:0000256" key="7">
    <source>
        <dbReference type="ARBA" id="ARBA00047639"/>
    </source>
</evidence>
<dbReference type="CDD" id="cd00773">
    <property type="entry name" value="HisRS-like_core"/>
    <property type="match status" value="1"/>
</dbReference>
<dbReference type="PANTHER" id="PTHR11476">
    <property type="entry name" value="HISTIDYL-TRNA SYNTHETASE"/>
    <property type="match status" value="1"/>
</dbReference>
<dbReference type="Gene3D" id="3.30.930.10">
    <property type="entry name" value="Bira Bifunctional Protein, Domain 2"/>
    <property type="match status" value="1"/>
</dbReference>
<feature type="domain" description="Aminoacyl-transfer RNA synthetases class-II family profile" evidence="10">
    <location>
        <begin position="1"/>
        <end position="381"/>
    </location>
</feature>
<evidence type="ECO:0000256" key="8">
    <source>
        <dbReference type="HAMAP-Rule" id="MF_00127"/>
    </source>
</evidence>
<dbReference type="SUPFAM" id="SSF55681">
    <property type="entry name" value="Class II aaRS and biotin synthetases"/>
    <property type="match status" value="1"/>
</dbReference>
<organism evidence="11 12">
    <name type="scientific">Candidatus Andersenbacteria bacterium RIFCSPHIGHO2_12_FULL_45_11</name>
    <dbReference type="NCBI Taxonomy" id="1797281"/>
    <lineage>
        <taxon>Bacteria</taxon>
        <taxon>Candidatus Anderseniibacteriota</taxon>
    </lineage>
</organism>
<dbReference type="Pfam" id="PF03129">
    <property type="entry name" value="HGTP_anticodon"/>
    <property type="match status" value="1"/>
</dbReference>
<feature type="binding site" evidence="9">
    <location>
        <position position="124"/>
    </location>
    <ligand>
        <name>L-histidine</name>
        <dbReference type="ChEBI" id="CHEBI:57595"/>
    </ligand>
</feature>
<feature type="binding site" evidence="9">
    <location>
        <begin position="95"/>
        <end position="97"/>
    </location>
    <ligand>
        <name>L-histidine</name>
        <dbReference type="ChEBI" id="CHEBI:57595"/>
    </ligand>
</feature>
<comment type="subcellular location">
    <subcellularLocation>
        <location evidence="8">Cytoplasm</location>
    </subcellularLocation>
</comment>